<evidence type="ECO:0000313" key="2">
    <source>
        <dbReference type="EMBL" id="SOD63237.1"/>
    </source>
</evidence>
<feature type="region of interest" description="Disordered" evidence="1">
    <location>
        <begin position="1"/>
        <end position="29"/>
    </location>
</feature>
<dbReference type="Proteomes" id="UP000219072">
    <property type="component" value="Unassembled WGS sequence"/>
</dbReference>
<protein>
    <recommendedName>
        <fullName evidence="4">Guanylate cyclase domain-containing protein</fullName>
    </recommendedName>
</protein>
<evidence type="ECO:0000256" key="1">
    <source>
        <dbReference type="SAM" id="MobiDB-lite"/>
    </source>
</evidence>
<keyword evidence="3" id="KW-1185">Reference proteome</keyword>
<name>A0A286DX34_9ACTN</name>
<dbReference type="EMBL" id="OCNE01000009">
    <property type="protein sequence ID" value="SOD63237.1"/>
    <property type="molecule type" value="Genomic_DNA"/>
</dbReference>
<accession>A0A286DX34</accession>
<evidence type="ECO:0000313" key="3">
    <source>
        <dbReference type="Proteomes" id="UP000219072"/>
    </source>
</evidence>
<dbReference type="Gene3D" id="3.30.70.1230">
    <property type="entry name" value="Nucleotide cyclase"/>
    <property type="match status" value="1"/>
</dbReference>
<proteinExistence type="predicted"/>
<dbReference type="AlphaFoldDB" id="A0A286DX34"/>
<feature type="region of interest" description="Disordered" evidence="1">
    <location>
        <begin position="213"/>
        <end position="311"/>
    </location>
</feature>
<feature type="compositionally biased region" description="Basic and acidic residues" evidence="1">
    <location>
        <begin position="289"/>
        <end position="311"/>
    </location>
</feature>
<organism evidence="2 3">
    <name type="scientific">Streptomyces zhaozhouensis</name>
    <dbReference type="NCBI Taxonomy" id="1300267"/>
    <lineage>
        <taxon>Bacteria</taxon>
        <taxon>Bacillati</taxon>
        <taxon>Actinomycetota</taxon>
        <taxon>Actinomycetes</taxon>
        <taxon>Kitasatosporales</taxon>
        <taxon>Streptomycetaceae</taxon>
        <taxon>Streptomyces</taxon>
    </lineage>
</organism>
<evidence type="ECO:0008006" key="4">
    <source>
        <dbReference type="Google" id="ProtNLM"/>
    </source>
</evidence>
<feature type="compositionally biased region" description="Basic and acidic residues" evidence="1">
    <location>
        <begin position="235"/>
        <end position="247"/>
    </location>
</feature>
<sequence>MGEDMGRAFDDGERTGRETGGVSRDDRGKPERALSRLVISVDARGSGRLGMDAKIALREAMYRAFHEACDLVGLLPGELRHEDRGDGVLATVEPSFPATDMVGVWMDALHQGLRAHNRAGGVPLRLRVAMHAGPVVFDARGLVGRAVDLTCRLCDSEAARRAVEEARADLLLVVSDTLYRTVVREGGRYIEPEHYARRRVGNKETDEYAWFLLPGRPTPLPESAPESAPGPGPKRARDDAPGRRPAPEGESAPGHAERSPRPVFHVRGDNQVIQDNVFHGPFTGIRKSAGADRPDRPDGSDGSDEGGRPHD</sequence>
<reference evidence="2 3" key="1">
    <citation type="submission" date="2017-09" db="EMBL/GenBank/DDBJ databases">
        <authorList>
            <person name="Ehlers B."/>
            <person name="Leendertz F.H."/>
        </authorList>
    </citation>
    <scope>NUCLEOTIDE SEQUENCE [LARGE SCALE GENOMIC DNA]</scope>
    <source>
        <strain evidence="2 3">CGMCC 4.7095</strain>
    </source>
</reference>
<dbReference type="SUPFAM" id="SSF55073">
    <property type="entry name" value="Nucleotide cyclase"/>
    <property type="match status" value="1"/>
</dbReference>
<feature type="compositionally biased region" description="Pro residues" evidence="1">
    <location>
        <begin position="216"/>
        <end position="232"/>
    </location>
</feature>
<gene>
    <name evidence="2" type="ORF">SAMN06297387_109180</name>
</gene>
<dbReference type="InterPro" id="IPR029787">
    <property type="entry name" value="Nucleotide_cyclase"/>
</dbReference>